<accession>A0A0D9P151</accession>
<gene>
    <name evidence="11" type="ORF">H634G_04047</name>
</gene>
<evidence type="ECO:0000256" key="5">
    <source>
        <dbReference type="ARBA" id="ARBA00022723"/>
    </source>
</evidence>
<dbReference type="Pfam" id="PF00067">
    <property type="entry name" value="p450"/>
    <property type="match status" value="1"/>
</dbReference>
<evidence type="ECO:0000256" key="4">
    <source>
        <dbReference type="ARBA" id="ARBA00022617"/>
    </source>
</evidence>
<evidence type="ECO:0000256" key="10">
    <source>
        <dbReference type="RuleBase" id="RU000461"/>
    </source>
</evidence>
<feature type="binding site" description="axial binding residue" evidence="9">
    <location>
        <position position="470"/>
    </location>
    <ligand>
        <name>heme</name>
        <dbReference type="ChEBI" id="CHEBI:30413"/>
    </ligand>
    <ligandPart>
        <name>Fe</name>
        <dbReference type="ChEBI" id="CHEBI:18248"/>
    </ligandPart>
</feature>
<reference evidence="12" key="1">
    <citation type="journal article" date="2014" name="BMC Genomics">
        <title>The genome sequence of the biocontrol fungus Metarhizium anisopliae and comparative genomics of Metarhizium species.</title>
        <authorList>
            <person name="Pattemore J.A."/>
            <person name="Hane J.K."/>
            <person name="Williams A.H."/>
            <person name="Wilson B.A."/>
            <person name="Stodart B.J."/>
            <person name="Ash G.J."/>
        </authorList>
    </citation>
    <scope>NUCLEOTIDE SEQUENCE [LARGE SCALE GENOMIC DNA]</scope>
    <source>
        <strain evidence="12">BRIP 53293</strain>
    </source>
</reference>
<dbReference type="PRINTS" id="PR00465">
    <property type="entry name" value="EP450IV"/>
</dbReference>
<proteinExistence type="inferred from homology"/>
<evidence type="ECO:0000256" key="3">
    <source>
        <dbReference type="ARBA" id="ARBA00010617"/>
    </source>
</evidence>
<protein>
    <recommendedName>
        <fullName evidence="13">Cytochrome P450 monooxygenase</fullName>
    </recommendedName>
</protein>
<dbReference type="EMBL" id="KE384729">
    <property type="protein sequence ID" value="KJK79808.1"/>
    <property type="molecule type" value="Genomic_DNA"/>
</dbReference>
<dbReference type="InterPro" id="IPR017972">
    <property type="entry name" value="Cyt_P450_CS"/>
</dbReference>
<evidence type="ECO:0000256" key="2">
    <source>
        <dbReference type="ARBA" id="ARBA00005179"/>
    </source>
</evidence>
<evidence type="ECO:0000256" key="9">
    <source>
        <dbReference type="PIRSR" id="PIRSR602403-1"/>
    </source>
</evidence>
<organism evidence="11 12">
    <name type="scientific">Metarhizium anisopliae BRIP 53293</name>
    <dbReference type="NCBI Taxonomy" id="1291518"/>
    <lineage>
        <taxon>Eukaryota</taxon>
        <taxon>Fungi</taxon>
        <taxon>Dikarya</taxon>
        <taxon>Ascomycota</taxon>
        <taxon>Pezizomycotina</taxon>
        <taxon>Sordariomycetes</taxon>
        <taxon>Hypocreomycetidae</taxon>
        <taxon>Hypocreales</taxon>
        <taxon>Clavicipitaceae</taxon>
        <taxon>Metarhizium</taxon>
    </lineage>
</organism>
<keyword evidence="8 10" id="KW-0503">Monooxygenase</keyword>
<keyword evidence="12" id="KW-1185">Reference proteome</keyword>
<dbReference type="InterPro" id="IPR036396">
    <property type="entry name" value="Cyt_P450_sf"/>
</dbReference>
<keyword evidence="7 9" id="KW-0408">Iron</keyword>
<dbReference type="Gene3D" id="1.10.630.10">
    <property type="entry name" value="Cytochrome P450"/>
    <property type="match status" value="1"/>
</dbReference>
<dbReference type="InterPro" id="IPR001128">
    <property type="entry name" value="Cyt_P450"/>
</dbReference>
<dbReference type="GO" id="GO:0016705">
    <property type="term" value="F:oxidoreductase activity, acting on paired donors, with incorporation or reduction of molecular oxygen"/>
    <property type="evidence" value="ECO:0007669"/>
    <property type="project" value="InterPro"/>
</dbReference>
<dbReference type="PANTHER" id="PTHR46206:SF2">
    <property type="entry name" value="CYTOCHROME P450 MONOOXYGENASE AUSG-RELATED"/>
    <property type="match status" value="1"/>
</dbReference>
<evidence type="ECO:0000313" key="12">
    <source>
        <dbReference type="Proteomes" id="UP000054544"/>
    </source>
</evidence>
<name>A0A0D9P151_METAN</name>
<evidence type="ECO:0000256" key="7">
    <source>
        <dbReference type="ARBA" id="ARBA00023004"/>
    </source>
</evidence>
<keyword evidence="4 9" id="KW-0349">Heme</keyword>
<dbReference type="STRING" id="1291518.A0A0D9P151"/>
<dbReference type="CDD" id="cd11041">
    <property type="entry name" value="CYP503A1-like"/>
    <property type="match status" value="1"/>
</dbReference>
<dbReference type="PANTHER" id="PTHR46206">
    <property type="entry name" value="CYTOCHROME P450"/>
    <property type="match status" value="1"/>
</dbReference>
<sequence length="512" mass="58352">MAAFLNLFYGHPNVDVSSFLGLVVLGAILYISISASKPDLPLVNGLEKGEFRSQHARRRFVAHAQNLIRAGFTKSSNAFRIIGDSGYSIILSPRYAEELRDHHDLSFGKAVAKEFNAHLKGFEPFNVVGIDNQIFQDAVRMKLTQSLGRICLPLSSETSLAFQANWTDDRGKFSELFLSVKIYAHQRGEWHEIELKPSLLKTVARLSSRVFLGEEICRNQDWLRITVEYSVHSFLAAESLRIWPKMLRPIASRLLPGCRQVRAEMDEARRIITPVLEARRAENLQALRNSQTAKQYNDAMEWMEKSAKGRKYDPAVGQMAFSVAAIHTTSDMMTQLIYDLCGKDDLIKALRDEVITVLSEDGLQRTSLYKLKLMDSTMKESQRLKPMSIVSMRRVATSHISLSDGTEIPKDTSIMISAHNMWDESVYPNAKEFDPYRFLRMRENPEREKFAHFVSPSVEHMGFGFGRHSCPGRFFAANEVKIALCHILLKYDFKLAEAERPEHEREEISLLS</sequence>
<evidence type="ECO:0008006" key="13">
    <source>
        <dbReference type="Google" id="ProtNLM"/>
    </source>
</evidence>
<dbReference type="OrthoDB" id="1844152at2759"/>
<keyword evidence="5 9" id="KW-0479">Metal-binding</keyword>
<dbReference type="InterPro" id="IPR002403">
    <property type="entry name" value="Cyt_P450_E_grp-IV"/>
</dbReference>
<evidence type="ECO:0000256" key="1">
    <source>
        <dbReference type="ARBA" id="ARBA00001971"/>
    </source>
</evidence>
<comment type="pathway">
    <text evidence="2">Secondary metabolite biosynthesis.</text>
</comment>
<evidence type="ECO:0000256" key="8">
    <source>
        <dbReference type="ARBA" id="ARBA00023033"/>
    </source>
</evidence>
<evidence type="ECO:0000256" key="6">
    <source>
        <dbReference type="ARBA" id="ARBA00023002"/>
    </source>
</evidence>
<dbReference type="SUPFAM" id="SSF48264">
    <property type="entry name" value="Cytochrome P450"/>
    <property type="match status" value="1"/>
</dbReference>
<dbReference type="Proteomes" id="UP000054544">
    <property type="component" value="Unassembled WGS sequence"/>
</dbReference>
<dbReference type="GO" id="GO:0005506">
    <property type="term" value="F:iron ion binding"/>
    <property type="evidence" value="ECO:0007669"/>
    <property type="project" value="InterPro"/>
</dbReference>
<dbReference type="PROSITE" id="PS00086">
    <property type="entry name" value="CYTOCHROME_P450"/>
    <property type="match status" value="1"/>
</dbReference>
<evidence type="ECO:0000313" key="11">
    <source>
        <dbReference type="EMBL" id="KJK79808.1"/>
    </source>
</evidence>
<comment type="cofactor">
    <cofactor evidence="1 9">
        <name>heme</name>
        <dbReference type="ChEBI" id="CHEBI:30413"/>
    </cofactor>
</comment>
<dbReference type="GO" id="GO:0004497">
    <property type="term" value="F:monooxygenase activity"/>
    <property type="evidence" value="ECO:0007669"/>
    <property type="project" value="UniProtKB-KW"/>
</dbReference>
<comment type="similarity">
    <text evidence="3 10">Belongs to the cytochrome P450 family.</text>
</comment>
<keyword evidence="6 10" id="KW-0560">Oxidoreductase</keyword>
<dbReference type="AlphaFoldDB" id="A0A0D9P151"/>
<dbReference type="GO" id="GO:0020037">
    <property type="term" value="F:heme binding"/>
    <property type="evidence" value="ECO:0007669"/>
    <property type="project" value="InterPro"/>
</dbReference>